<feature type="transmembrane region" description="Helical" evidence="1">
    <location>
        <begin position="222"/>
        <end position="248"/>
    </location>
</feature>
<sequence length="330" mass="37151">MNTVTDIAARRLEKANVRMVELRRSAAAWKKTLEPIIGSVDPKVIPSGVELLNVLHAIVTEEETKGYLAITFWSNKKVEQLSMVLEACKQQVDGHRRFLQSSENSAMNEWPQEMQAMEKALAALKVDTQKRAEKKSDELREEHIKKLSSVDATLGMGCLGLLAGGAIFIVVAIVAVIFQEAVKEYAKTPLLKQFEEEVKSNGVMGFMNFIPTISDQWMTPEFWWVIAGGLGYYGWIIFPIIFFVVGILNHIRHMMKINRMAEQVEAQSKAENAGKLEKMKVELTELQKKIADHLPTNRLHAATKKQVAELSNALTDIVGQLLTYRRKTGE</sequence>
<evidence type="ECO:0000313" key="3">
    <source>
        <dbReference type="Proteomes" id="UP000534294"/>
    </source>
</evidence>
<reference evidence="2 3" key="1">
    <citation type="submission" date="2020-08" db="EMBL/GenBank/DDBJ databases">
        <title>Genomic Encyclopedia of Type Strains, Phase IV (KMG-IV): sequencing the most valuable type-strain genomes for metagenomic binning, comparative biology and taxonomic classification.</title>
        <authorList>
            <person name="Goeker M."/>
        </authorList>
    </citation>
    <scope>NUCLEOTIDE SEQUENCE [LARGE SCALE GENOMIC DNA]</scope>
    <source>
        <strain evidence="2 3">DSM 12251</strain>
    </source>
</reference>
<organism evidence="2 3">
    <name type="scientific">Prosthecobacter dejongeii</name>
    <dbReference type="NCBI Taxonomy" id="48465"/>
    <lineage>
        <taxon>Bacteria</taxon>
        <taxon>Pseudomonadati</taxon>
        <taxon>Verrucomicrobiota</taxon>
        <taxon>Verrucomicrobiia</taxon>
        <taxon>Verrucomicrobiales</taxon>
        <taxon>Verrucomicrobiaceae</taxon>
        <taxon>Prosthecobacter</taxon>
    </lineage>
</organism>
<feature type="transmembrane region" description="Helical" evidence="1">
    <location>
        <begin position="154"/>
        <end position="178"/>
    </location>
</feature>
<dbReference type="RefSeq" id="WP_184207978.1">
    <property type="nucleotide sequence ID" value="NZ_JACHIF010000003.1"/>
</dbReference>
<comment type="caution">
    <text evidence="2">The sequence shown here is derived from an EMBL/GenBank/DDBJ whole genome shotgun (WGS) entry which is preliminary data.</text>
</comment>
<dbReference type="Proteomes" id="UP000534294">
    <property type="component" value="Unassembled WGS sequence"/>
</dbReference>
<evidence type="ECO:0000256" key="1">
    <source>
        <dbReference type="SAM" id="Phobius"/>
    </source>
</evidence>
<dbReference type="EMBL" id="JACHIF010000003">
    <property type="protein sequence ID" value="MBB5037782.1"/>
    <property type="molecule type" value="Genomic_DNA"/>
</dbReference>
<keyword evidence="1" id="KW-0472">Membrane</keyword>
<gene>
    <name evidence="2" type="ORF">HNQ64_002031</name>
</gene>
<evidence type="ECO:0000313" key="2">
    <source>
        <dbReference type="EMBL" id="MBB5037782.1"/>
    </source>
</evidence>
<protein>
    <submittedName>
        <fullName evidence="2">Putative membrane protein</fullName>
    </submittedName>
</protein>
<keyword evidence="1" id="KW-1133">Transmembrane helix</keyword>
<accession>A0A7W7YKQ5</accession>
<name>A0A7W7YKQ5_9BACT</name>
<keyword evidence="1" id="KW-0812">Transmembrane</keyword>
<dbReference type="AlphaFoldDB" id="A0A7W7YKQ5"/>
<keyword evidence="3" id="KW-1185">Reference proteome</keyword>
<proteinExistence type="predicted"/>